<name>A7TLR1_VANPO</name>
<dbReference type="InParanoid" id="A7TLR1"/>
<accession>A7TLR1</accession>
<evidence type="ECO:0000313" key="1">
    <source>
        <dbReference type="EMBL" id="EDO16753.1"/>
    </source>
</evidence>
<sequence>MKRYMVKTWNRLQLNFLIFKEMKKRFNVDESELERFEDSVEKRLFQIEEKMNSKDINNSASKSPSPQDILARVGKHFPFLVIFGNHGLVANCNKNYSDVSLPSTNDITLKEDHLDDQGRILMNIQGSLVGKHIRFQDWGEVLYSYYLINELNKNHISIYSTCNY</sequence>
<dbReference type="PhylomeDB" id="A7TLR1"/>
<dbReference type="GeneID" id="5544964"/>
<protein>
    <submittedName>
        <fullName evidence="1">Tkp3 protein</fullName>
    </submittedName>
</protein>
<gene>
    <name evidence="1" type="ORF">Kpol_526p5</name>
</gene>
<keyword evidence="2" id="KW-1185">Reference proteome</keyword>
<evidence type="ECO:0000313" key="2">
    <source>
        <dbReference type="Proteomes" id="UP000000267"/>
    </source>
</evidence>
<dbReference type="RefSeq" id="XP_001644611.1">
    <property type="nucleotide sequence ID" value="XM_001644561.1"/>
</dbReference>
<dbReference type="HOGENOM" id="CLU_1620308_0_0_1"/>
<dbReference type="KEGG" id="vpo:Kpol_526p5"/>
<proteinExistence type="predicted"/>
<dbReference type="AlphaFoldDB" id="A7TLR1"/>
<dbReference type="EMBL" id="DS480417">
    <property type="protein sequence ID" value="EDO16753.1"/>
    <property type="molecule type" value="Genomic_DNA"/>
</dbReference>
<dbReference type="eggNOG" id="ENOG502T1BF">
    <property type="taxonomic scope" value="Eukaryota"/>
</dbReference>
<dbReference type="Proteomes" id="UP000000267">
    <property type="component" value="Unassembled WGS sequence"/>
</dbReference>
<organism evidence="2">
    <name type="scientific">Vanderwaltozyma polyspora (strain ATCC 22028 / DSM 70294 / BCRC 21397 / CBS 2163 / NBRC 10782 / NRRL Y-8283 / UCD 57-17)</name>
    <name type="common">Kluyveromyces polysporus</name>
    <dbReference type="NCBI Taxonomy" id="436907"/>
    <lineage>
        <taxon>Eukaryota</taxon>
        <taxon>Fungi</taxon>
        <taxon>Dikarya</taxon>
        <taxon>Ascomycota</taxon>
        <taxon>Saccharomycotina</taxon>
        <taxon>Saccharomycetes</taxon>
        <taxon>Saccharomycetales</taxon>
        <taxon>Saccharomycetaceae</taxon>
        <taxon>Vanderwaltozyma</taxon>
    </lineage>
</organism>
<reference evidence="1 2" key="1">
    <citation type="journal article" date="2007" name="Proc. Natl. Acad. Sci. U.S.A.">
        <title>Independent sorting-out of thousands of duplicated gene pairs in two yeast species descended from a whole-genome duplication.</title>
        <authorList>
            <person name="Scannell D.R."/>
            <person name="Frank A.C."/>
            <person name="Conant G.C."/>
            <person name="Byrne K.P."/>
            <person name="Woolfit M."/>
            <person name="Wolfe K.H."/>
        </authorList>
    </citation>
    <scope>NUCLEOTIDE SEQUENCE [LARGE SCALE GENOMIC DNA]</scope>
    <source>
        <strain evidence="2">ATCC 22028 / DSM 70294 / BCRC 21397 / CBS 2163 / NBRC 10782 / NRRL Y-8283 / UCD 57-17</strain>
    </source>
</reference>